<dbReference type="InterPro" id="IPR020094">
    <property type="entry name" value="TruA/RsuA/RluB/E/F_N"/>
</dbReference>
<keyword evidence="3 4" id="KW-0413">Isomerase</keyword>
<dbReference type="CDD" id="cd02570">
    <property type="entry name" value="PseudoU_synth_EcTruA"/>
    <property type="match status" value="1"/>
</dbReference>
<evidence type="ECO:0000256" key="4">
    <source>
        <dbReference type="HAMAP-Rule" id="MF_00171"/>
    </source>
</evidence>
<accession>A0A2T3FP69</accession>
<feature type="domain" description="Pseudouridine synthase I TruA alpha/beta" evidence="8">
    <location>
        <begin position="149"/>
        <end position="251"/>
    </location>
</feature>
<dbReference type="PANTHER" id="PTHR11142">
    <property type="entry name" value="PSEUDOURIDYLATE SYNTHASE"/>
    <property type="match status" value="1"/>
</dbReference>
<organism evidence="9 10">
    <name type="scientific">Clostridium fessum</name>
    <dbReference type="NCBI Taxonomy" id="2126740"/>
    <lineage>
        <taxon>Bacteria</taxon>
        <taxon>Bacillati</taxon>
        <taxon>Bacillota</taxon>
        <taxon>Clostridia</taxon>
        <taxon>Eubacteriales</taxon>
        <taxon>Clostridiaceae</taxon>
        <taxon>Clostridium</taxon>
    </lineage>
</organism>
<evidence type="ECO:0000313" key="9">
    <source>
        <dbReference type="EMBL" id="PST37074.1"/>
    </source>
</evidence>
<dbReference type="GO" id="GO:0031119">
    <property type="term" value="P:tRNA pseudouridine synthesis"/>
    <property type="evidence" value="ECO:0007669"/>
    <property type="project" value="UniProtKB-UniRule"/>
</dbReference>
<dbReference type="PANTHER" id="PTHR11142:SF22">
    <property type="entry name" value="TRNA PSEUDOURIDINE SYNTHASE A 2"/>
    <property type="match status" value="1"/>
</dbReference>
<comment type="catalytic activity">
    <reaction evidence="4 7">
        <text>uridine(38/39/40) in tRNA = pseudouridine(38/39/40) in tRNA</text>
        <dbReference type="Rhea" id="RHEA:22376"/>
        <dbReference type="Rhea" id="RHEA-COMP:10085"/>
        <dbReference type="Rhea" id="RHEA-COMP:10087"/>
        <dbReference type="ChEBI" id="CHEBI:65314"/>
        <dbReference type="ChEBI" id="CHEBI:65315"/>
        <dbReference type="EC" id="5.4.99.12"/>
    </reaction>
</comment>
<dbReference type="Gene3D" id="3.30.70.580">
    <property type="entry name" value="Pseudouridine synthase I, catalytic domain, N-terminal subdomain"/>
    <property type="match status" value="1"/>
</dbReference>
<evidence type="ECO:0000256" key="2">
    <source>
        <dbReference type="ARBA" id="ARBA00022694"/>
    </source>
</evidence>
<evidence type="ECO:0000256" key="1">
    <source>
        <dbReference type="ARBA" id="ARBA00009375"/>
    </source>
</evidence>
<dbReference type="EMBL" id="PYLO01000003">
    <property type="protein sequence ID" value="PST37074.1"/>
    <property type="molecule type" value="Genomic_DNA"/>
</dbReference>
<evidence type="ECO:0000259" key="8">
    <source>
        <dbReference type="Pfam" id="PF01416"/>
    </source>
</evidence>
<dbReference type="Pfam" id="PF01416">
    <property type="entry name" value="PseudoU_synth_1"/>
    <property type="match status" value="2"/>
</dbReference>
<feature type="active site" description="Nucleophile" evidence="4 5">
    <location>
        <position position="55"/>
    </location>
</feature>
<comment type="caution">
    <text evidence="4">Lacks conserved residue(s) required for the propagation of feature annotation.</text>
</comment>
<dbReference type="FunFam" id="3.30.70.580:FF:000001">
    <property type="entry name" value="tRNA pseudouridine synthase A"/>
    <property type="match status" value="1"/>
</dbReference>
<dbReference type="RefSeq" id="WP_107001259.1">
    <property type="nucleotide sequence ID" value="NZ_JAQCTY010000001.1"/>
</dbReference>
<dbReference type="InterPro" id="IPR001406">
    <property type="entry name" value="PsdUridine_synth_TruA"/>
</dbReference>
<comment type="similarity">
    <text evidence="1 4 7">Belongs to the tRNA pseudouridine synthase TruA family.</text>
</comment>
<dbReference type="AlphaFoldDB" id="A0A2T3FP69"/>
<dbReference type="SUPFAM" id="SSF55120">
    <property type="entry name" value="Pseudouridine synthase"/>
    <property type="match status" value="1"/>
</dbReference>
<comment type="subunit">
    <text evidence="4">Homodimer.</text>
</comment>
<dbReference type="Proteomes" id="UP000241048">
    <property type="component" value="Unassembled WGS sequence"/>
</dbReference>
<sequence>MPDRNIKITLQYDGSRYDGWQKQGNTDKTIQGKLEQILEKMAGQTVEVHGSGRTDAGVHAWGQVANFHLPASCAGMSAEELKAYLNRYLPDDIAVLSAQEAGTRFHSRLNAVSKTYCYRIETAAKKNVFERRYVYGLGEPLDIASMRRAAAYLTGEHDFKAFCSLKRMKKSTVRNLTAIELTMQESVCELHFRGNGFLYNMVRILTGTLIEVGLHKRTPESVAEALFSCDRALAGFTAPPEGLFLERVEYE</sequence>
<reference evidence="9 10" key="1">
    <citation type="submission" date="2018-03" db="EMBL/GenBank/DDBJ databases">
        <title>Lachnoclostridium SNUG30386 gen.nov., sp.nov., isolated from human faeces.</title>
        <authorList>
            <person name="Seo B."/>
            <person name="Jeon K."/>
            <person name="Ko G."/>
        </authorList>
    </citation>
    <scope>NUCLEOTIDE SEQUENCE [LARGE SCALE GENOMIC DNA]</scope>
    <source>
        <strain evidence="9 10">SNUG30386</strain>
    </source>
</reference>
<dbReference type="InterPro" id="IPR020097">
    <property type="entry name" value="PsdUridine_synth_TruA_a/b_dom"/>
</dbReference>
<dbReference type="InterPro" id="IPR020103">
    <property type="entry name" value="PsdUridine_synth_cat_dom_sf"/>
</dbReference>
<comment type="caution">
    <text evidence="9">The sequence shown here is derived from an EMBL/GenBank/DDBJ whole genome shotgun (WGS) entry which is preliminary data.</text>
</comment>
<dbReference type="EC" id="5.4.99.12" evidence="4"/>
<gene>
    <name evidence="4" type="primary">truA</name>
    <name evidence="9" type="ORF">C7U56_11095</name>
</gene>
<evidence type="ECO:0000256" key="7">
    <source>
        <dbReference type="RuleBase" id="RU003792"/>
    </source>
</evidence>
<keyword evidence="10" id="KW-1185">Reference proteome</keyword>
<evidence type="ECO:0000256" key="6">
    <source>
        <dbReference type="PIRSR" id="PIRSR001430-2"/>
    </source>
</evidence>
<protein>
    <recommendedName>
        <fullName evidence="4">tRNA pseudouridine synthase A</fullName>
        <ecNumber evidence="4">5.4.99.12</ecNumber>
    </recommendedName>
    <alternativeName>
        <fullName evidence="4">tRNA pseudouridine(38-40) synthase</fullName>
    </alternativeName>
    <alternativeName>
        <fullName evidence="4">tRNA pseudouridylate synthase I</fullName>
    </alternativeName>
    <alternativeName>
        <fullName evidence="4">tRNA-uridine isomerase I</fullName>
    </alternativeName>
</protein>
<evidence type="ECO:0000313" key="10">
    <source>
        <dbReference type="Proteomes" id="UP000241048"/>
    </source>
</evidence>
<dbReference type="HAMAP" id="MF_00171">
    <property type="entry name" value="TruA"/>
    <property type="match status" value="1"/>
</dbReference>
<feature type="binding site" evidence="4 6">
    <location>
        <position position="116"/>
    </location>
    <ligand>
        <name>substrate</name>
    </ligand>
</feature>
<dbReference type="GO" id="GO:0160147">
    <property type="term" value="F:tRNA pseudouridine(38-40) synthase activity"/>
    <property type="evidence" value="ECO:0007669"/>
    <property type="project" value="UniProtKB-EC"/>
</dbReference>
<dbReference type="PIRSF" id="PIRSF001430">
    <property type="entry name" value="tRNA_psdUrid_synth"/>
    <property type="match status" value="1"/>
</dbReference>
<keyword evidence="2 4" id="KW-0819">tRNA processing</keyword>
<evidence type="ECO:0000256" key="5">
    <source>
        <dbReference type="PIRSR" id="PIRSR001430-1"/>
    </source>
</evidence>
<dbReference type="GO" id="GO:0003723">
    <property type="term" value="F:RNA binding"/>
    <property type="evidence" value="ECO:0007669"/>
    <property type="project" value="InterPro"/>
</dbReference>
<dbReference type="NCBIfam" id="TIGR00071">
    <property type="entry name" value="hisT_truA"/>
    <property type="match status" value="1"/>
</dbReference>
<evidence type="ECO:0000256" key="3">
    <source>
        <dbReference type="ARBA" id="ARBA00023235"/>
    </source>
</evidence>
<proteinExistence type="inferred from homology"/>
<name>A0A2T3FP69_9CLOT</name>
<feature type="domain" description="Pseudouridine synthase I TruA alpha/beta" evidence="8">
    <location>
        <begin position="11"/>
        <end position="108"/>
    </location>
</feature>
<dbReference type="InterPro" id="IPR020095">
    <property type="entry name" value="PsdUridine_synth_TruA_C"/>
</dbReference>
<comment type="function">
    <text evidence="4">Formation of pseudouridine at positions 38, 39 and 40 in the anticodon stem and loop of transfer RNAs.</text>
</comment>
<dbReference type="Gene3D" id="3.30.70.660">
    <property type="entry name" value="Pseudouridine synthase I, catalytic domain, C-terminal subdomain"/>
    <property type="match status" value="1"/>
</dbReference>